<dbReference type="SUPFAM" id="SSF50814">
    <property type="entry name" value="Lipocalins"/>
    <property type="match status" value="1"/>
</dbReference>
<dbReference type="EMBL" id="HBNS01014729">
    <property type="protein sequence ID" value="CAE4601337.1"/>
    <property type="molecule type" value="Transcribed_RNA"/>
</dbReference>
<evidence type="ECO:0008006" key="4">
    <source>
        <dbReference type="Google" id="ProtNLM"/>
    </source>
</evidence>
<feature type="compositionally biased region" description="Basic residues" evidence="1">
    <location>
        <begin position="242"/>
        <end position="281"/>
    </location>
</feature>
<dbReference type="GO" id="GO:0000302">
    <property type="term" value="P:response to reactive oxygen species"/>
    <property type="evidence" value="ECO:0007669"/>
    <property type="project" value="TreeGrafter"/>
</dbReference>
<dbReference type="GO" id="GO:0005737">
    <property type="term" value="C:cytoplasm"/>
    <property type="evidence" value="ECO:0007669"/>
    <property type="project" value="TreeGrafter"/>
</dbReference>
<dbReference type="Gene3D" id="2.40.128.20">
    <property type="match status" value="1"/>
</dbReference>
<dbReference type="GO" id="GO:0006629">
    <property type="term" value="P:lipid metabolic process"/>
    <property type="evidence" value="ECO:0007669"/>
    <property type="project" value="TreeGrafter"/>
</dbReference>
<dbReference type="PANTHER" id="PTHR10612">
    <property type="entry name" value="APOLIPOPROTEIN D"/>
    <property type="match status" value="1"/>
</dbReference>
<gene>
    <name evidence="3" type="ORF">DBRI00130_LOCUS11838</name>
</gene>
<dbReference type="InterPro" id="IPR012674">
    <property type="entry name" value="Calycin"/>
</dbReference>
<feature type="region of interest" description="Disordered" evidence="1">
    <location>
        <begin position="223"/>
        <end position="281"/>
    </location>
</feature>
<evidence type="ECO:0000256" key="1">
    <source>
        <dbReference type="SAM" id="MobiDB-lite"/>
    </source>
</evidence>
<dbReference type="AlphaFoldDB" id="A0A7S4URF3"/>
<sequence length="281" mass="30608">MKLSSAITLVISSTFLTGAASQSPCKTVTSLDDDFFDLDQFTSAKWYSHQQRQSPFQTKALFNCVTAEYSYLNPANGAEEEAGVVNGYDIKVFNYAENIDGKVYTSDDTVGESGVPLPGALCAGSQVFGDDKASEITVGFCQAPVISFQQSNYWVLAYDEDEGYALIAGGQTNVPTADGLCSYGNPVTGLWIFSRSPVRNEAMIEKYRGIAIANGIDPSIMEDVSHDNCDVTNEDEDEPPSRSKKLKKTKSKKTKSKKTKSKKTKSKKTKSSKGRKKSKNA</sequence>
<keyword evidence="2" id="KW-0732">Signal</keyword>
<feature type="chain" id="PRO_5031561476" description="Lipocalin/cytosolic fatty-acid binding domain-containing protein" evidence="2">
    <location>
        <begin position="22"/>
        <end position="281"/>
    </location>
</feature>
<organism evidence="3">
    <name type="scientific">Ditylum brightwellii</name>
    <dbReference type="NCBI Taxonomy" id="49249"/>
    <lineage>
        <taxon>Eukaryota</taxon>
        <taxon>Sar</taxon>
        <taxon>Stramenopiles</taxon>
        <taxon>Ochrophyta</taxon>
        <taxon>Bacillariophyta</taxon>
        <taxon>Mediophyceae</taxon>
        <taxon>Lithodesmiophycidae</taxon>
        <taxon>Lithodesmiales</taxon>
        <taxon>Lithodesmiaceae</taxon>
        <taxon>Ditylum</taxon>
    </lineage>
</organism>
<reference evidence="3" key="1">
    <citation type="submission" date="2021-01" db="EMBL/GenBank/DDBJ databases">
        <authorList>
            <person name="Corre E."/>
            <person name="Pelletier E."/>
            <person name="Niang G."/>
            <person name="Scheremetjew M."/>
            <person name="Finn R."/>
            <person name="Kale V."/>
            <person name="Holt S."/>
            <person name="Cochrane G."/>
            <person name="Meng A."/>
            <person name="Brown T."/>
            <person name="Cohen L."/>
        </authorList>
    </citation>
    <scope>NUCLEOTIDE SEQUENCE</scope>
    <source>
        <strain evidence="3">GSO104</strain>
    </source>
</reference>
<proteinExistence type="predicted"/>
<accession>A0A7S4URF3</accession>
<protein>
    <recommendedName>
        <fullName evidence="4">Lipocalin/cytosolic fatty-acid binding domain-containing protein</fullName>
    </recommendedName>
</protein>
<evidence type="ECO:0000313" key="3">
    <source>
        <dbReference type="EMBL" id="CAE4601337.1"/>
    </source>
</evidence>
<feature type="signal peptide" evidence="2">
    <location>
        <begin position="1"/>
        <end position="21"/>
    </location>
</feature>
<dbReference type="PANTHER" id="PTHR10612:SF56">
    <property type="entry name" value="LIPOCALIN_CYTOSOLIC FATTY-ACID BINDING DOMAIN-CONTAINING PROTEIN"/>
    <property type="match status" value="1"/>
</dbReference>
<evidence type="ECO:0000256" key="2">
    <source>
        <dbReference type="SAM" id="SignalP"/>
    </source>
</evidence>
<name>A0A7S4URF3_9STRA</name>